<evidence type="ECO:0000256" key="8">
    <source>
        <dbReference type="ARBA" id="ARBA00047761"/>
    </source>
</evidence>
<keyword evidence="3" id="KW-0812">Transmembrane</keyword>
<accession>A0A7R8W5W1</accession>
<dbReference type="InterPro" id="IPR005135">
    <property type="entry name" value="Endo/exonuclease/phosphatase"/>
</dbReference>
<dbReference type="NCBIfam" id="TIGR02251">
    <property type="entry name" value="HIF-SF_euk"/>
    <property type="match status" value="1"/>
</dbReference>
<protein>
    <recommendedName>
        <fullName evidence="12">CTD nuclear envelope phosphatase 1 homolog</fullName>
        <ecNumber evidence="2">3.1.3.16</ecNumber>
    </recommendedName>
    <alternativeName>
        <fullName evidence="13">Serine/threonine-protein phosphatase dullard homolog</fullName>
    </alternativeName>
</protein>
<gene>
    <name evidence="15" type="ORF">CTOB1V02_LOCUS3403</name>
</gene>
<dbReference type="GO" id="GO:0004722">
    <property type="term" value="F:protein serine/threonine phosphatase activity"/>
    <property type="evidence" value="ECO:0007669"/>
    <property type="project" value="UniProtKB-EC"/>
</dbReference>
<evidence type="ECO:0000256" key="7">
    <source>
        <dbReference type="ARBA" id="ARBA00023136"/>
    </source>
</evidence>
<organism evidence="15">
    <name type="scientific">Cyprideis torosa</name>
    <dbReference type="NCBI Taxonomy" id="163714"/>
    <lineage>
        <taxon>Eukaryota</taxon>
        <taxon>Metazoa</taxon>
        <taxon>Ecdysozoa</taxon>
        <taxon>Arthropoda</taxon>
        <taxon>Crustacea</taxon>
        <taxon>Oligostraca</taxon>
        <taxon>Ostracoda</taxon>
        <taxon>Podocopa</taxon>
        <taxon>Podocopida</taxon>
        <taxon>Cytherocopina</taxon>
        <taxon>Cytheroidea</taxon>
        <taxon>Cytherideidae</taxon>
        <taxon>Cyprideis</taxon>
    </lineage>
</organism>
<dbReference type="EMBL" id="OB660579">
    <property type="protein sequence ID" value="CAD7225463.1"/>
    <property type="molecule type" value="Genomic_DNA"/>
</dbReference>
<comment type="similarity">
    <text evidence="11">Belongs to the Dullard family.</text>
</comment>
<dbReference type="GO" id="GO:0016020">
    <property type="term" value="C:membrane"/>
    <property type="evidence" value="ECO:0007669"/>
    <property type="project" value="UniProtKB-SubCell"/>
</dbReference>
<evidence type="ECO:0000313" key="15">
    <source>
        <dbReference type="EMBL" id="CAD7225463.1"/>
    </source>
</evidence>
<dbReference type="InterPro" id="IPR023214">
    <property type="entry name" value="HAD_sf"/>
</dbReference>
<evidence type="ECO:0000259" key="14">
    <source>
        <dbReference type="PROSITE" id="PS50969"/>
    </source>
</evidence>
<dbReference type="CDD" id="cd07521">
    <property type="entry name" value="HAD_FCP1-like"/>
    <property type="match status" value="1"/>
</dbReference>
<keyword evidence="5" id="KW-0904">Protein phosphatase</keyword>
<reference evidence="15" key="1">
    <citation type="submission" date="2020-11" db="EMBL/GenBank/DDBJ databases">
        <authorList>
            <person name="Tran Van P."/>
        </authorList>
    </citation>
    <scope>NUCLEOTIDE SEQUENCE</scope>
</reference>
<keyword evidence="4" id="KW-0378">Hydrolase</keyword>
<evidence type="ECO:0000256" key="1">
    <source>
        <dbReference type="ARBA" id="ARBA00004167"/>
    </source>
</evidence>
<keyword evidence="7" id="KW-0472">Membrane</keyword>
<dbReference type="EC" id="3.1.3.16" evidence="2"/>
<sequence length="564" mass="64570">NRIPVHQTRIAGLRCSETQAEQGDRGRQSGGILIAIKPHLRSRLPHITIVDIADVIVPALRDLNLNQETLIGGDFNARIDISHQKSQDLVDMLHDFGLRLHNDCSEAMYVAPNGSSVIDLVFSSGLVTGTRVDITSVAATLRKHIPVACSISHQGPRSDADSRGDIDHAYKELVNIIIEATPLLGTSSKSYEYRPLRWIRDNRCRAMQTRIWELLKRRKHQPHLSGELCEVRRSLRQRIKALERERHTEEEDRRLREAEKRPWKLNPRRNGMLGCPITKEQWKKHFTPILNIKEEEVAHDPSWFENGGEDEDEDLRKLNEDMTVGEVTKSLYSSIGEAVGRDLISNELIKGSFSVIKYQAVRYELVALSPLARHRLSMVPRKVMILDLDETLIHSHHEGVARVTVQPGTPPDFTLRVVIDNHPVRFFVHKRPHVDYFLDVVSKWYDLVVYTASMEIYGRAVSDRLDAGRNILRRRYYRQDCSLICGSYAKDLFSIHSDIAQVFILDNSPGAYRGYPDNAIPIKSWFSDPRDTALLNLLPLLDALRFTQDVRSVLSRNLHRNRVL</sequence>
<dbReference type="Pfam" id="PF14529">
    <property type="entry name" value="Exo_endo_phos_2"/>
    <property type="match status" value="1"/>
</dbReference>
<feature type="non-terminal residue" evidence="15">
    <location>
        <position position="564"/>
    </location>
</feature>
<dbReference type="SUPFAM" id="SSF56219">
    <property type="entry name" value="DNase I-like"/>
    <property type="match status" value="1"/>
</dbReference>
<dbReference type="InterPro" id="IPR004274">
    <property type="entry name" value="FCP1_dom"/>
</dbReference>
<dbReference type="InterPro" id="IPR036412">
    <property type="entry name" value="HAD-like_sf"/>
</dbReference>
<dbReference type="FunFam" id="3.40.50.1000:FF:000044">
    <property type="entry name" value="CTD nuclear envelope phosphatase 1"/>
    <property type="match status" value="1"/>
</dbReference>
<evidence type="ECO:0000256" key="6">
    <source>
        <dbReference type="ARBA" id="ARBA00022989"/>
    </source>
</evidence>
<dbReference type="Gene3D" id="3.60.10.10">
    <property type="entry name" value="Endonuclease/exonuclease/phosphatase"/>
    <property type="match status" value="1"/>
</dbReference>
<evidence type="ECO:0000256" key="5">
    <source>
        <dbReference type="ARBA" id="ARBA00022912"/>
    </source>
</evidence>
<dbReference type="InterPro" id="IPR036691">
    <property type="entry name" value="Endo/exonu/phosph_ase_sf"/>
</dbReference>
<proteinExistence type="inferred from homology"/>
<dbReference type="GO" id="GO:0044091">
    <property type="term" value="P:membrane biogenesis"/>
    <property type="evidence" value="ECO:0007669"/>
    <property type="project" value="UniProtKB-ARBA"/>
</dbReference>
<evidence type="ECO:0000256" key="3">
    <source>
        <dbReference type="ARBA" id="ARBA00022692"/>
    </source>
</evidence>
<dbReference type="Gene3D" id="3.40.50.1000">
    <property type="entry name" value="HAD superfamily/HAD-like"/>
    <property type="match status" value="1"/>
</dbReference>
<dbReference type="InterPro" id="IPR050365">
    <property type="entry name" value="TIM50"/>
</dbReference>
<evidence type="ECO:0000256" key="12">
    <source>
        <dbReference type="ARBA" id="ARBA00070329"/>
    </source>
</evidence>
<dbReference type="InterPro" id="IPR011948">
    <property type="entry name" value="Dullard_phosphatase"/>
</dbReference>
<dbReference type="PROSITE" id="PS50969">
    <property type="entry name" value="FCP1"/>
    <property type="match status" value="1"/>
</dbReference>
<dbReference type="SUPFAM" id="SSF56784">
    <property type="entry name" value="HAD-like"/>
    <property type="match status" value="1"/>
</dbReference>
<evidence type="ECO:0000256" key="2">
    <source>
        <dbReference type="ARBA" id="ARBA00013081"/>
    </source>
</evidence>
<evidence type="ECO:0000256" key="4">
    <source>
        <dbReference type="ARBA" id="ARBA00022801"/>
    </source>
</evidence>
<evidence type="ECO:0000256" key="10">
    <source>
        <dbReference type="ARBA" id="ARBA00055891"/>
    </source>
</evidence>
<evidence type="ECO:0000256" key="11">
    <source>
        <dbReference type="ARBA" id="ARBA00061694"/>
    </source>
</evidence>
<comment type="function">
    <text evidence="10">Serine/threonine protein phosphatase that may dephosphorylate and activate lipin-like phosphatases. Lipins are phosphatidate phosphatases that catalyze the conversion of phosphatidic acid to diacylglycerol and control the metabolism of fatty acids at different levels. May indirectly modulate the lipid composition of nuclear and/or endoplasmic reticulum membranes and be required for proper nuclear membrane morphology and/or dynamics. May also indirectly regulate the production of lipid droplets and triacylglycerol.</text>
</comment>
<comment type="subcellular location">
    <subcellularLocation>
        <location evidence="1">Membrane</location>
        <topology evidence="1">Single-pass membrane protein</topology>
    </subcellularLocation>
</comment>
<comment type="catalytic activity">
    <reaction evidence="8">
        <text>O-phospho-L-seryl-[protein] + H2O = L-seryl-[protein] + phosphate</text>
        <dbReference type="Rhea" id="RHEA:20629"/>
        <dbReference type="Rhea" id="RHEA-COMP:9863"/>
        <dbReference type="Rhea" id="RHEA-COMP:11604"/>
        <dbReference type="ChEBI" id="CHEBI:15377"/>
        <dbReference type="ChEBI" id="CHEBI:29999"/>
        <dbReference type="ChEBI" id="CHEBI:43474"/>
        <dbReference type="ChEBI" id="CHEBI:83421"/>
        <dbReference type="EC" id="3.1.3.16"/>
    </reaction>
</comment>
<keyword evidence="6" id="KW-1133">Transmembrane helix</keyword>
<dbReference type="PANTHER" id="PTHR12210">
    <property type="entry name" value="DULLARD PROTEIN PHOSPHATASE"/>
    <property type="match status" value="1"/>
</dbReference>
<comment type="catalytic activity">
    <reaction evidence="9">
        <text>O-phospho-L-threonyl-[protein] + H2O = L-threonyl-[protein] + phosphate</text>
        <dbReference type="Rhea" id="RHEA:47004"/>
        <dbReference type="Rhea" id="RHEA-COMP:11060"/>
        <dbReference type="Rhea" id="RHEA-COMP:11605"/>
        <dbReference type="ChEBI" id="CHEBI:15377"/>
        <dbReference type="ChEBI" id="CHEBI:30013"/>
        <dbReference type="ChEBI" id="CHEBI:43474"/>
        <dbReference type="ChEBI" id="CHEBI:61977"/>
        <dbReference type="EC" id="3.1.3.16"/>
    </reaction>
</comment>
<name>A0A7R8W5W1_9CRUS</name>
<evidence type="ECO:0000256" key="13">
    <source>
        <dbReference type="ARBA" id="ARBA00079893"/>
    </source>
</evidence>
<dbReference type="AlphaFoldDB" id="A0A7R8W5W1"/>
<dbReference type="GO" id="GO:0071763">
    <property type="term" value="P:nuclear membrane organization"/>
    <property type="evidence" value="ECO:0007669"/>
    <property type="project" value="UniProtKB-ARBA"/>
</dbReference>
<dbReference type="Pfam" id="PF03031">
    <property type="entry name" value="NIF"/>
    <property type="match status" value="1"/>
</dbReference>
<dbReference type="SMART" id="SM00577">
    <property type="entry name" value="CPDc"/>
    <property type="match status" value="1"/>
</dbReference>
<feature type="domain" description="FCP1 homology" evidence="14">
    <location>
        <begin position="377"/>
        <end position="544"/>
    </location>
</feature>
<evidence type="ECO:0000256" key="9">
    <source>
        <dbReference type="ARBA" id="ARBA00048336"/>
    </source>
</evidence>
<dbReference type="OrthoDB" id="277011at2759"/>